<evidence type="ECO:0000313" key="2">
    <source>
        <dbReference type="EMBL" id="KAK3786060.1"/>
    </source>
</evidence>
<proteinExistence type="predicted"/>
<name>A0AAE1DXL8_9GAST</name>
<keyword evidence="3" id="KW-1185">Reference proteome</keyword>
<keyword evidence="1" id="KW-0472">Membrane</keyword>
<keyword evidence="1" id="KW-1133">Transmembrane helix</keyword>
<dbReference type="AlphaFoldDB" id="A0AAE1DXL8"/>
<keyword evidence="1" id="KW-0812">Transmembrane</keyword>
<sequence length="104" mass="11348">MHETRNVTLISSVNNASDLPPCQTERLSDVLLSTLFSSLTFISPCDLLRKTMKREELRQIEALKEAVIIQVDTIFSVGLVFGLPGSVLALVTLSSMASVLLRGT</sequence>
<comment type="caution">
    <text evidence="2">The sequence shown here is derived from an EMBL/GenBank/DDBJ whole genome shotgun (WGS) entry which is preliminary data.</text>
</comment>
<dbReference type="EMBL" id="JAWDGP010002020">
    <property type="protein sequence ID" value="KAK3786060.1"/>
    <property type="molecule type" value="Genomic_DNA"/>
</dbReference>
<evidence type="ECO:0000313" key="3">
    <source>
        <dbReference type="Proteomes" id="UP001283361"/>
    </source>
</evidence>
<protein>
    <submittedName>
        <fullName evidence="2">Uncharacterized protein</fullName>
    </submittedName>
</protein>
<accession>A0AAE1DXL8</accession>
<reference evidence="2" key="1">
    <citation type="journal article" date="2023" name="G3 (Bethesda)">
        <title>A reference genome for the long-term kleptoplast-retaining sea slug Elysia crispata morphotype clarki.</title>
        <authorList>
            <person name="Eastman K.E."/>
            <person name="Pendleton A.L."/>
            <person name="Shaikh M.A."/>
            <person name="Suttiyut T."/>
            <person name="Ogas R."/>
            <person name="Tomko P."/>
            <person name="Gavelis G."/>
            <person name="Widhalm J.R."/>
            <person name="Wisecaver J.H."/>
        </authorList>
    </citation>
    <scope>NUCLEOTIDE SEQUENCE</scope>
    <source>
        <strain evidence="2">ECLA1</strain>
    </source>
</reference>
<organism evidence="2 3">
    <name type="scientific">Elysia crispata</name>
    <name type="common">lettuce slug</name>
    <dbReference type="NCBI Taxonomy" id="231223"/>
    <lineage>
        <taxon>Eukaryota</taxon>
        <taxon>Metazoa</taxon>
        <taxon>Spiralia</taxon>
        <taxon>Lophotrochozoa</taxon>
        <taxon>Mollusca</taxon>
        <taxon>Gastropoda</taxon>
        <taxon>Heterobranchia</taxon>
        <taxon>Euthyneura</taxon>
        <taxon>Panpulmonata</taxon>
        <taxon>Sacoglossa</taxon>
        <taxon>Placobranchoidea</taxon>
        <taxon>Plakobranchidae</taxon>
        <taxon>Elysia</taxon>
    </lineage>
</organism>
<dbReference type="Proteomes" id="UP001283361">
    <property type="component" value="Unassembled WGS sequence"/>
</dbReference>
<feature type="transmembrane region" description="Helical" evidence="1">
    <location>
        <begin position="74"/>
        <end position="101"/>
    </location>
</feature>
<gene>
    <name evidence="2" type="ORF">RRG08_058123</name>
</gene>
<evidence type="ECO:0000256" key="1">
    <source>
        <dbReference type="SAM" id="Phobius"/>
    </source>
</evidence>